<dbReference type="Proteomes" id="UP000018001">
    <property type="component" value="Unassembled WGS sequence"/>
</dbReference>
<feature type="compositionally biased region" description="Polar residues" evidence="2">
    <location>
        <begin position="887"/>
        <end position="898"/>
    </location>
</feature>
<feature type="compositionally biased region" description="Polar residues" evidence="2">
    <location>
        <begin position="996"/>
        <end position="1005"/>
    </location>
</feature>
<keyword evidence="5" id="KW-1185">Reference proteome</keyword>
<feature type="compositionally biased region" description="Polar residues" evidence="2">
    <location>
        <begin position="608"/>
        <end position="623"/>
    </location>
</feature>
<sequence length="1068" mass="116629">MTSPTPGLSLLQLFLSPALLCARRRRACFHVFALQVQSLVHIKILSPPLWGTLLLFGVRIDAIFLSQLPSERQVIAKQCTLACAIVESIEYASPSARFTARSASQKGVYIGQPGIMTIHTLSLGAAVTPTVVSTFISHVSTPENISLSDQLYLHRKSLRHKPTHHLSYDEALHVLREFLRYASYHTVEDLQSFTNQPIPSAHWVRSEVITIPEGYLTTAAQTVIAELGPKGVKRVGGEKWWQWRGPAEDLKAEWVEMRGDYNERKASGAHCKRVMLYVHGGAYFFGGMETHRYQMQRHARKLKARVFARILVTLRDRGIPLPAGAILISPWVDLTHSFPSIVKDNPGDYIPPYGFMQKPSAAWPPPNADDMLAIEQGAQDHIAKRKGMTSSSSDDAKKSHETHVHGYTVRQESLSEEQKQAHVPYPGHQDVLPPSEEPKAPVKPSDNLRVIVDDKELEIKDQIQMYTTNQLISHPLVSPVLQPSLGGLPPLLILTGGGEMLRDEQIYLAHKAANPKKYPPNDVYLNEYDQNREILNKYSPTFVQLQVWDGLCHVTPTLSFTRPAKYMFRSIAQFGAWALARAQRSEIDILDDDDVSVISTSGTDTDDPTMNGSEQKETTNPIPSSVGRAGDPLPSFQHHMIRQRVDTKGHIYPLDPPESLEALQQPPEKVGAINPDVVKKWIAAKKAWDHKFAKEKIKVQNERIKDLAAGLEGFDGETPPPSALAGRRSALPSPGKRRHRRSPLVMMWNAWSTKHDERTVEREIRAGQADQTTNIGITSGNAPAVVAATTSRRRSKSLQKRDGASLSTLGRSRSVSRRRAVSDTGQASISGESSIPTTIAQDEGPGGIVAATSAGATDTTPLQPPASDSHVSSSYVLTGIDGSDSASFVTSDNTSTRGLRNEKGVVPPLVRGSSLRTEYRPPSATGSQGPTLTVTSDMGESMSIVSDGFAPSIDGDRGPDPNASTVAIIGAPGVIGQKAKRQSGLFNEIHSIYRQESNNTAQSGSLDDGLDPDPSRMSPSVRSIDGASGVVTPIGDEGKGIEPSSNESRPAMPERDEFTTAPEIPLTQ</sequence>
<proteinExistence type="predicted"/>
<evidence type="ECO:0000313" key="4">
    <source>
        <dbReference type="EMBL" id="GAD97467.1"/>
    </source>
</evidence>
<feature type="region of interest" description="Disordered" evidence="2">
    <location>
        <begin position="887"/>
        <end position="907"/>
    </location>
</feature>
<dbReference type="PANTHER" id="PTHR48081">
    <property type="entry name" value="AB HYDROLASE SUPERFAMILY PROTEIN C4A8.06C"/>
    <property type="match status" value="1"/>
</dbReference>
<evidence type="ECO:0000259" key="3">
    <source>
        <dbReference type="Pfam" id="PF07859"/>
    </source>
</evidence>
<dbReference type="AlphaFoldDB" id="V5G9A4"/>
<dbReference type="GO" id="GO:0016787">
    <property type="term" value="F:hydrolase activity"/>
    <property type="evidence" value="ECO:0007669"/>
    <property type="project" value="UniProtKB-KW"/>
</dbReference>
<dbReference type="InterPro" id="IPR029058">
    <property type="entry name" value="AB_hydrolase_fold"/>
</dbReference>
<dbReference type="Gene3D" id="3.40.50.1820">
    <property type="entry name" value="alpha/beta hydrolase"/>
    <property type="match status" value="3"/>
</dbReference>
<comment type="caution">
    <text evidence="4">The sequence shown here is derived from an EMBL/GenBank/DDBJ whole genome shotgun (WGS) entry which is preliminary data.</text>
</comment>
<dbReference type="PANTHER" id="PTHR48081:SF19">
    <property type="entry name" value="AB HYDROLASE SUPERFAMILY PROTEIN C4A8.06C"/>
    <property type="match status" value="1"/>
</dbReference>
<dbReference type="InterPro" id="IPR050300">
    <property type="entry name" value="GDXG_lipolytic_enzyme"/>
</dbReference>
<gene>
    <name evidence="4" type="ORF">PVAR5_6142</name>
</gene>
<keyword evidence="1" id="KW-0378">Hydrolase</keyword>
<feature type="region of interest" description="Disordered" evidence="2">
    <location>
        <begin position="996"/>
        <end position="1068"/>
    </location>
</feature>
<organism evidence="4 5">
    <name type="scientific">Byssochlamys spectabilis (strain No. 5 / NBRC 109023)</name>
    <name type="common">Paecilomyces variotii</name>
    <dbReference type="NCBI Taxonomy" id="1356009"/>
    <lineage>
        <taxon>Eukaryota</taxon>
        <taxon>Fungi</taxon>
        <taxon>Dikarya</taxon>
        <taxon>Ascomycota</taxon>
        <taxon>Pezizomycotina</taxon>
        <taxon>Eurotiomycetes</taxon>
        <taxon>Eurotiomycetidae</taxon>
        <taxon>Eurotiales</taxon>
        <taxon>Thermoascaceae</taxon>
        <taxon>Paecilomyces</taxon>
    </lineage>
</organism>
<protein>
    <recommendedName>
        <fullName evidence="3">Alpha/beta hydrolase fold-3 domain-containing protein</fullName>
    </recommendedName>
</protein>
<dbReference type="EMBL" id="BAUL01000201">
    <property type="protein sequence ID" value="GAD97467.1"/>
    <property type="molecule type" value="Genomic_DNA"/>
</dbReference>
<evidence type="ECO:0000256" key="2">
    <source>
        <dbReference type="SAM" id="MobiDB-lite"/>
    </source>
</evidence>
<feature type="domain" description="Alpha/beta hydrolase fold-3" evidence="3">
    <location>
        <begin position="461"/>
        <end position="514"/>
    </location>
</feature>
<feature type="region of interest" description="Disordered" evidence="2">
    <location>
        <begin position="789"/>
        <end position="873"/>
    </location>
</feature>
<feature type="region of interest" description="Disordered" evidence="2">
    <location>
        <begin position="711"/>
        <end position="741"/>
    </location>
</feature>
<dbReference type="InParanoid" id="V5G9A4"/>
<evidence type="ECO:0000256" key="1">
    <source>
        <dbReference type="ARBA" id="ARBA00022801"/>
    </source>
</evidence>
<feature type="region of interest" description="Disordered" evidence="2">
    <location>
        <begin position="600"/>
        <end position="627"/>
    </location>
</feature>
<reference evidence="5" key="1">
    <citation type="journal article" date="2014" name="Genome Announc.">
        <title>Draft genome sequence of the formaldehyde-resistant fungus Byssochlamys spectabilis No. 5 (anamorph Paecilomyces variotii No. 5) (NBRC109023).</title>
        <authorList>
            <person name="Oka T."/>
            <person name="Ekino K."/>
            <person name="Fukuda K."/>
            <person name="Nomura Y."/>
        </authorList>
    </citation>
    <scope>NUCLEOTIDE SEQUENCE [LARGE SCALE GENOMIC DNA]</scope>
    <source>
        <strain evidence="5">No. 5 / NBRC 109023</strain>
    </source>
</reference>
<dbReference type="Pfam" id="PF07859">
    <property type="entry name" value="Abhydrolase_3"/>
    <property type="match status" value="1"/>
</dbReference>
<dbReference type="OrthoDB" id="2336090at2759"/>
<dbReference type="HOGENOM" id="CLU_004893_0_1_1"/>
<dbReference type="eggNOG" id="KOG1515">
    <property type="taxonomic scope" value="Eukaryota"/>
</dbReference>
<feature type="compositionally biased region" description="Polar residues" evidence="2">
    <location>
        <begin position="823"/>
        <end position="840"/>
    </location>
</feature>
<accession>V5G9A4</accession>
<dbReference type="InterPro" id="IPR013094">
    <property type="entry name" value="AB_hydrolase_3"/>
</dbReference>
<evidence type="ECO:0000313" key="5">
    <source>
        <dbReference type="Proteomes" id="UP000018001"/>
    </source>
</evidence>
<name>V5G9A4_BYSSN</name>
<feature type="compositionally biased region" description="Basic and acidic residues" evidence="2">
    <location>
        <begin position="394"/>
        <end position="404"/>
    </location>
</feature>
<dbReference type="SUPFAM" id="SSF53474">
    <property type="entry name" value="alpha/beta-Hydrolases"/>
    <property type="match status" value="1"/>
</dbReference>
<feature type="region of interest" description="Disordered" evidence="2">
    <location>
        <begin position="381"/>
        <end position="444"/>
    </location>
</feature>